<feature type="transmembrane region" description="Helical" evidence="5">
    <location>
        <begin position="148"/>
        <end position="168"/>
    </location>
</feature>
<dbReference type="PANTHER" id="PTHR37422:SF13">
    <property type="entry name" value="LIPOPOLYSACCHARIDE BIOSYNTHESIS PROTEIN PA4999-RELATED"/>
    <property type="match status" value="1"/>
</dbReference>
<accession>A0A1F7XLB1</accession>
<evidence type="ECO:0000256" key="4">
    <source>
        <dbReference type="ARBA" id="ARBA00023136"/>
    </source>
</evidence>
<comment type="subcellular location">
    <subcellularLocation>
        <location evidence="1">Membrane</location>
        <topology evidence="1">Multi-pass membrane protein</topology>
    </subcellularLocation>
</comment>
<dbReference type="STRING" id="1802485.A2V97_03545"/>
<evidence type="ECO:0000313" key="7">
    <source>
        <dbReference type="EMBL" id="OGM15817.1"/>
    </source>
</evidence>
<feature type="transmembrane region" description="Helical" evidence="5">
    <location>
        <begin position="60"/>
        <end position="81"/>
    </location>
</feature>
<feature type="transmembrane region" description="Helical" evidence="5">
    <location>
        <begin position="365"/>
        <end position="386"/>
    </location>
</feature>
<feature type="transmembrane region" description="Helical" evidence="5">
    <location>
        <begin position="283"/>
        <end position="301"/>
    </location>
</feature>
<evidence type="ECO:0000256" key="2">
    <source>
        <dbReference type="ARBA" id="ARBA00022692"/>
    </source>
</evidence>
<dbReference type="PANTHER" id="PTHR37422">
    <property type="entry name" value="TEICHURONIC ACID BIOSYNTHESIS PROTEIN TUAE"/>
    <property type="match status" value="1"/>
</dbReference>
<keyword evidence="4 5" id="KW-0472">Membrane</keyword>
<feature type="transmembrane region" description="Helical" evidence="5">
    <location>
        <begin position="21"/>
        <end position="40"/>
    </location>
</feature>
<organism evidence="7 8">
    <name type="scientific">Candidatus Woesebacteria bacterium RBG_16_42_24</name>
    <dbReference type="NCBI Taxonomy" id="1802485"/>
    <lineage>
        <taxon>Bacteria</taxon>
        <taxon>Candidatus Woeseibacteriota</taxon>
    </lineage>
</organism>
<sequence>MKEKNDIWLLRKKDSKMSKLGRLYLAQQIVFAILIFLIPTQLGYHIWLPSSYFFGIRVDYFVPTIYLTDLATLALFGLYLLQKIRSKEPVFKKRDFIYLLLFLGLALLNTFLATSFEPSLIKWMKYTELFLLALYIKNQYKLEANSWVLLPLLLSGLFFSSIGIAQFISQKTLGGPFYLLGERAFNAGTPGIALARYFGSYLLRAYSTFSHPNSFAAFLGFLLIAGYFFIPKGPLAKILRWVSLGLGITALYLTLSKWVYISLLMIFSTIYLNKQRVIDIRKIIPWILGSVVVASLLLTIFSNKILEADRPFSEAFLERLYLAKRAGDIVVKNPLIGVGLNNYILNLPRSDVVGFSWELQPVHNIFLLTFSEVGLIGLLVFTLLLAKGLQNSKGLVFWALLFIVFSGFADHYWLTLQQNQLIFTLVLGLALRET</sequence>
<keyword evidence="2 5" id="KW-0812">Transmembrane</keyword>
<evidence type="ECO:0000259" key="6">
    <source>
        <dbReference type="Pfam" id="PF04932"/>
    </source>
</evidence>
<comment type="caution">
    <text evidence="7">The sequence shown here is derived from an EMBL/GenBank/DDBJ whole genome shotgun (WGS) entry which is preliminary data.</text>
</comment>
<feature type="transmembrane region" description="Helical" evidence="5">
    <location>
        <begin position="250"/>
        <end position="271"/>
    </location>
</feature>
<reference evidence="7 8" key="1">
    <citation type="journal article" date="2016" name="Nat. Commun.">
        <title>Thousands of microbial genomes shed light on interconnected biogeochemical processes in an aquifer system.</title>
        <authorList>
            <person name="Anantharaman K."/>
            <person name="Brown C.T."/>
            <person name="Hug L.A."/>
            <person name="Sharon I."/>
            <person name="Castelle C.J."/>
            <person name="Probst A.J."/>
            <person name="Thomas B.C."/>
            <person name="Singh A."/>
            <person name="Wilkins M.J."/>
            <person name="Karaoz U."/>
            <person name="Brodie E.L."/>
            <person name="Williams K.H."/>
            <person name="Hubbard S.S."/>
            <person name="Banfield J.F."/>
        </authorList>
    </citation>
    <scope>NUCLEOTIDE SEQUENCE [LARGE SCALE GENOMIC DNA]</scope>
</reference>
<evidence type="ECO:0000313" key="8">
    <source>
        <dbReference type="Proteomes" id="UP000177382"/>
    </source>
</evidence>
<dbReference type="InterPro" id="IPR051533">
    <property type="entry name" value="WaaL-like"/>
</dbReference>
<dbReference type="Proteomes" id="UP000177382">
    <property type="component" value="Unassembled WGS sequence"/>
</dbReference>
<keyword evidence="3 5" id="KW-1133">Transmembrane helix</keyword>
<feature type="transmembrane region" description="Helical" evidence="5">
    <location>
        <begin position="213"/>
        <end position="230"/>
    </location>
</feature>
<name>A0A1F7XLB1_9BACT</name>
<evidence type="ECO:0000256" key="1">
    <source>
        <dbReference type="ARBA" id="ARBA00004141"/>
    </source>
</evidence>
<evidence type="ECO:0000256" key="3">
    <source>
        <dbReference type="ARBA" id="ARBA00022989"/>
    </source>
</evidence>
<dbReference type="Pfam" id="PF04932">
    <property type="entry name" value="Wzy_C"/>
    <property type="match status" value="1"/>
</dbReference>
<feature type="transmembrane region" description="Helical" evidence="5">
    <location>
        <begin position="395"/>
        <end position="414"/>
    </location>
</feature>
<dbReference type="GO" id="GO:0016020">
    <property type="term" value="C:membrane"/>
    <property type="evidence" value="ECO:0007669"/>
    <property type="project" value="UniProtKB-SubCell"/>
</dbReference>
<feature type="transmembrane region" description="Helical" evidence="5">
    <location>
        <begin position="96"/>
        <end position="114"/>
    </location>
</feature>
<gene>
    <name evidence="7" type="ORF">A2V97_03545</name>
</gene>
<evidence type="ECO:0000256" key="5">
    <source>
        <dbReference type="SAM" id="Phobius"/>
    </source>
</evidence>
<dbReference type="AlphaFoldDB" id="A0A1F7XLB1"/>
<feature type="domain" description="O-antigen ligase-related" evidence="6">
    <location>
        <begin position="244"/>
        <end position="381"/>
    </location>
</feature>
<proteinExistence type="predicted"/>
<dbReference type="InterPro" id="IPR007016">
    <property type="entry name" value="O-antigen_ligase-rel_domated"/>
</dbReference>
<dbReference type="EMBL" id="MGFX01000001">
    <property type="protein sequence ID" value="OGM15817.1"/>
    <property type="molecule type" value="Genomic_DNA"/>
</dbReference>
<protein>
    <recommendedName>
        <fullName evidence="6">O-antigen ligase-related domain-containing protein</fullName>
    </recommendedName>
</protein>